<dbReference type="STRING" id="1300341.I595_922"/>
<feature type="transmembrane region" description="Helical" evidence="1">
    <location>
        <begin position="129"/>
        <end position="150"/>
    </location>
</feature>
<evidence type="ECO:0000259" key="2">
    <source>
        <dbReference type="Pfam" id="PF06580"/>
    </source>
</evidence>
<dbReference type="Pfam" id="PF06580">
    <property type="entry name" value="His_kinase"/>
    <property type="match status" value="1"/>
</dbReference>
<dbReference type="PANTHER" id="PTHR34220:SF7">
    <property type="entry name" value="SENSOR HISTIDINE KINASE YPDA"/>
    <property type="match status" value="1"/>
</dbReference>
<accession>A0A0P7AWM9</accession>
<dbReference type="InterPro" id="IPR050640">
    <property type="entry name" value="Bact_2-comp_sensor_kinase"/>
</dbReference>
<evidence type="ECO:0000313" key="3">
    <source>
        <dbReference type="EMBL" id="KPM32504.1"/>
    </source>
</evidence>
<keyword evidence="1" id="KW-0812">Transmembrane</keyword>
<dbReference type="AlphaFoldDB" id="A0A0P7AWM9"/>
<feature type="transmembrane region" description="Helical" evidence="1">
    <location>
        <begin position="12"/>
        <end position="31"/>
    </location>
</feature>
<evidence type="ECO:0000256" key="1">
    <source>
        <dbReference type="SAM" id="Phobius"/>
    </source>
</evidence>
<keyword evidence="1" id="KW-0472">Membrane</keyword>
<keyword evidence="1" id="KW-1133">Transmembrane helix</keyword>
<dbReference type="GO" id="GO:0000155">
    <property type="term" value="F:phosphorelay sensor kinase activity"/>
    <property type="evidence" value="ECO:0007669"/>
    <property type="project" value="InterPro"/>
</dbReference>
<gene>
    <name evidence="3" type="ORF">I595_922</name>
</gene>
<dbReference type="PANTHER" id="PTHR34220">
    <property type="entry name" value="SENSOR HISTIDINE KINASE YPDA"/>
    <property type="match status" value="1"/>
</dbReference>
<protein>
    <submittedName>
        <fullName evidence="3">Signal transduction histidine kinase, LytS</fullName>
    </submittedName>
</protein>
<dbReference type="EMBL" id="LDJX01000002">
    <property type="protein sequence ID" value="KPM32504.1"/>
    <property type="molecule type" value="Genomic_DNA"/>
</dbReference>
<keyword evidence="3" id="KW-0418">Kinase</keyword>
<dbReference type="RefSeq" id="WP_054558159.1">
    <property type="nucleotide sequence ID" value="NZ_LDJX01000002.1"/>
</dbReference>
<evidence type="ECO:0000313" key="4">
    <source>
        <dbReference type="Proteomes" id="UP000050280"/>
    </source>
</evidence>
<comment type="caution">
    <text evidence="3">The sequence shown here is derived from an EMBL/GenBank/DDBJ whole genome shotgun (WGS) entry which is preliminary data.</text>
</comment>
<dbReference type="GO" id="GO:0016020">
    <property type="term" value="C:membrane"/>
    <property type="evidence" value="ECO:0007669"/>
    <property type="project" value="InterPro"/>
</dbReference>
<sequence>MTWNIKNRNFIFFVLQFLGWGAFFLLVFISLNASGGIFARLLLYISLVLVGVIPTTLLRFYLKLTKSIARFSWWNVLKVIIGIMTASWIFITIPYYLGIASRWLTERIAPEDPLDVSNTMGFTSDTSRFIFSLILMAAWTSAYLGVQYFFRLNNQRAERIVLKDSIKKAQLNTLKGHLNPNFIIQVLSAIRTTMDTDVKLARRMLTELSEILRYSLTKNDVHQVFINEELRMVDRYALLLNKVTASDVLFKKDFTKETLGLEIPPMLLLNLCEMVAENEDFRQAGTNEFGLAGSLVKETLTLTLSCPKFSLARPDDVMESRIKQRLKLLFKEEGGYTKSFDGGLSVQLTLPVAPKALKPQLL</sequence>
<feature type="transmembrane region" description="Helical" evidence="1">
    <location>
        <begin position="37"/>
        <end position="62"/>
    </location>
</feature>
<feature type="domain" description="Signal transduction histidine kinase internal region" evidence="2">
    <location>
        <begin position="169"/>
        <end position="239"/>
    </location>
</feature>
<keyword evidence="3" id="KW-0808">Transferase</keyword>
<dbReference type="InterPro" id="IPR010559">
    <property type="entry name" value="Sig_transdc_His_kin_internal"/>
</dbReference>
<keyword evidence="4" id="KW-1185">Reference proteome</keyword>
<feature type="transmembrane region" description="Helical" evidence="1">
    <location>
        <begin position="74"/>
        <end position="97"/>
    </location>
</feature>
<name>A0A0P7AWM9_9FLAO</name>
<proteinExistence type="predicted"/>
<reference evidence="3 4" key="1">
    <citation type="submission" date="2015-09" db="EMBL/GenBank/DDBJ databases">
        <title>Genome sequence of the marine flavobacterium Croceitalea dokdonensis DOKDO 023 that contains proton- and sodium-pumping rhodopsins.</title>
        <authorList>
            <person name="Kwon S.-K."/>
            <person name="Lee H.K."/>
            <person name="Kwak M.-J."/>
            <person name="Kim J.F."/>
        </authorList>
    </citation>
    <scope>NUCLEOTIDE SEQUENCE [LARGE SCALE GENOMIC DNA]</scope>
    <source>
        <strain evidence="3 4">DOKDO 023</strain>
    </source>
</reference>
<organism evidence="3 4">
    <name type="scientific">Croceitalea dokdonensis DOKDO 023</name>
    <dbReference type="NCBI Taxonomy" id="1300341"/>
    <lineage>
        <taxon>Bacteria</taxon>
        <taxon>Pseudomonadati</taxon>
        <taxon>Bacteroidota</taxon>
        <taxon>Flavobacteriia</taxon>
        <taxon>Flavobacteriales</taxon>
        <taxon>Flavobacteriaceae</taxon>
        <taxon>Croceitalea</taxon>
    </lineage>
</organism>
<dbReference type="Proteomes" id="UP000050280">
    <property type="component" value="Unassembled WGS sequence"/>
</dbReference>